<evidence type="ECO:0000256" key="4">
    <source>
        <dbReference type="ARBA" id="ARBA00023002"/>
    </source>
</evidence>
<keyword evidence="3" id="KW-0288">FMN</keyword>
<evidence type="ECO:0000256" key="3">
    <source>
        <dbReference type="ARBA" id="ARBA00022643"/>
    </source>
</evidence>
<evidence type="ECO:0000256" key="2">
    <source>
        <dbReference type="ARBA" id="ARBA00022630"/>
    </source>
</evidence>
<dbReference type="PANTHER" id="PTHR43656">
    <property type="entry name" value="BINDING OXIDOREDUCTASE, PUTATIVE (AFU_ORTHOLOGUE AFUA_2G08260)-RELATED"/>
    <property type="match status" value="1"/>
</dbReference>
<organism evidence="6 7">
    <name type="scientific">Cercophora samala</name>
    <dbReference type="NCBI Taxonomy" id="330535"/>
    <lineage>
        <taxon>Eukaryota</taxon>
        <taxon>Fungi</taxon>
        <taxon>Dikarya</taxon>
        <taxon>Ascomycota</taxon>
        <taxon>Pezizomycotina</taxon>
        <taxon>Sordariomycetes</taxon>
        <taxon>Sordariomycetidae</taxon>
        <taxon>Sordariales</taxon>
        <taxon>Lasiosphaeriaceae</taxon>
        <taxon>Cercophora</taxon>
    </lineage>
</organism>
<comment type="caution">
    <text evidence="6">The sequence shown here is derived from an EMBL/GenBank/DDBJ whole genome shotgun (WGS) entry which is preliminary data.</text>
</comment>
<evidence type="ECO:0000256" key="1">
    <source>
        <dbReference type="ARBA" id="ARBA00005979"/>
    </source>
</evidence>
<dbReference type="GO" id="GO:0016491">
    <property type="term" value="F:oxidoreductase activity"/>
    <property type="evidence" value="ECO:0007669"/>
    <property type="project" value="UniProtKB-KW"/>
</dbReference>
<gene>
    <name evidence="6" type="ORF">QBC41DRAFT_323944</name>
</gene>
<accession>A0AA40DA15</accession>
<keyword evidence="2" id="KW-0285">Flavoprotein</keyword>
<dbReference type="InterPro" id="IPR013785">
    <property type="entry name" value="Aldolase_TIM"/>
</dbReference>
<dbReference type="AlphaFoldDB" id="A0AA40DA15"/>
<evidence type="ECO:0000259" key="5">
    <source>
        <dbReference type="Pfam" id="PF00724"/>
    </source>
</evidence>
<dbReference type="PANTHER" id="PTHR43656:SF2">
    <property type="entry name" value="BINDING OXIDOREDUCTASE, PUTATIVE (AFU_ORTHOLOGUE AFUA_2G08260)-RELATED"/>
    <property type="match status" value="1"/>
</dbReference>
<proteinExistence type="inferred from homology"/>
<dbReference type="InterPro" id="IPR051799">
    <property type="entry name" value="NADH_flavin_oxidoreductase"/>
</dbReference>
<dbReference type="EMBL" id="JAULSY010000072">
    <property type="protein sequence ID" value="KAK0667420.1"/>
    <property type="molecule type" value="Genomic_DNA"/>
</dbReference>
<protein>
    <submittedName>
        <fullName evidence="6">NADH oxidase</fullName>
    </submittedName>
</protein>
<dbReference type="InterPro" id="IPR001155">
    <property type="entry name" value="OxRdtase_FMN_N"/>
</dbReference>
<name>A0AA40DA15_9PEZI</name>
<dbReference type="GO" id="GO:0010181">
    <property type="term" value="F:FMN binding"/>
    <property type="evidence" value="ECO:0007669"/>
    <property type="project" value="InterPro"/>
</dbReference>
<keyword evidence="4" id="KW-0560">Oxidoreductase</keyword>
<evidence type="ECO:0000313" key="7">
    <source>
        <dbReference type="Proteomes" id="UP001174997"/>
    </source>
</evidence>
<sequence>MSPQPSLLLSQPLTLPVSKFTLPNRIAKASMFEDCADPNTNLPSPQLKAISSSWSTGSWGLILTGSVAIDPLQATTNAVLVNQPNLPKTTLLTSLQSWADAFRPHNSNISPSPVIVQLVHPGKQLLRFASKSRSIFEPPLAPSAIPLDLGPGLLPKIVRTLMFANPREMTLTEIQSLISNHAHSAKVVAKAGFNGVQIHAAHGFLLTQFLSPTSNKRTDAYGGTAAKRARIVLEIIAAVREATKEFKGFIVGLKLNSVDHQQADQKGVDDSIEQLRLLARTELDFVEISGGTFEDARPREMVSESTKKREAFFLEFAKIAKRELAGIPLMVTGGFASRLGMEEALRRGDCDMVGLGRPSIFDPLLPRNVLLNPEVKDEDAKVTRVTVPVPWLLQKVPLKLVGAGVDATFHAKKLQALGSTEKEKAG</sequence>
<dbReference type="SUPFAM" id="SSF51395">
    <property type="entry name" value="FMN-linked oxidoreductases"/>
    <property type="match status" value="1"/>
</dbReference>
<dbReference type="Gene3D" id="3.20.20.70">
    <property type="entry name" value="Aldolase class I"/>
    <property type="match status" value="1"/>
</dbReference>
<comment type="similarity">
    <text evidence="1">Belongs to the NADH:flavin oxidoreductase/NADH oxidase family.</text>
</comment>
<evidence type="ECO:0000313" key="6">
    <source>
        <dbReference type="EMBL" id="KAK0667420.1"/>
    </source>
</evidence>
<dbReference type="Proteomes" id="UP001174997">
    <property type="component" value="Unassembled WGS sequence"/>
</dbReference>
<dbReference type="Pfam" id="PF00724">
    <property type="entry name" value="Oxidored_FMN"/>
    <property type="match status" value="1"/>
</dbReference>
<reference evidence="6" key="1">
    <citation type="submission" date="2023-06" db="EMBL/GenBank/DDBJ databases">
        <title>Genome-scale phylogeny and comparative genomics of the fungal order Sordariales.</title>
        <authorList>
            <consortium name="Lawrence Berkeley National Laboratory"/>
            <person name="Hensen N."/>
            <person name="Bonometti L."/>
            <person name="Westerberg I."/>
            <person name="Brannstrom I.O."/>
            <person name="Guillou S."/>
            <person name="Cros-Aarteil S."/>
            <person name="Calhoun S."/>
            <person name="Haridas S."/>
            <person name="Kuo A."/>
            <person name="Mondo S."/>
            <person name="Pangilinan J."/>
            <person name="Riley R."/>
            <person name="Labutti K."/>
            <person name="Andreopoulos B."/>
            <person name="Lipzen A."/>
            <person name="Chen C."/>
            <person name="Yanf M."/>
            <person name="Daum C."/>
            <person name="Ng V."/>
            <person name="Clum A."/>
            <person name="Steindorff A."/>
            <person name="Ohm R."/>
            <person name="Martin F."/>
            <person name="Silar P."/>
            <person name="Natvig D."/>
            <person name="Lalanne C."/>
            <person name="Gautier V."/>
            <person name="Ament-Velasquez S.L."/>
            <person name="Kruys A."/>
            <person name="Hutchinson M.I."/>
            <person name="Powell A.J."/>
            <person name="Barry K."/>
            <person name="Miller A.N."/>
            <person name="Grigoriev I.V."/>
            <person name="Debuchy R."/>
            <person name="Gladieux P."/>
            <person name="Thoren M.H."/>
            <person name="Johannesson H."/>
        </authorList>
    </citation>
    <scope>NUCLEOTIDE SEQUENCE</scope>
    <source>
        <strain evidence="6">CBS 307.81</strain>
    </source>
</reference>
<keyword evidence="7" id="KW-1185">Reference proteome</keyword>
<feature type="domain" description="NADH:flavin oxidoreductase/NADH oxidase N-terminal" evidence="5">
    <location>
        <begin position="17"/>
        <end position="369"/>
    </location>
</feature>